<gene>
    <name evidence="1" type="ORF">SDC9_118757</name>
</gene>
<name>A0A645C1T5_9ZZZZ</name>
<sequence>MVYDYDEIFKIYDDVREADFGIVNFMADKAGIPEECNNSL</sequence>
<organism evidence="1">
    <name type="scientific">bioreactor metagenome</name>
    <dbReference type="NCBI Taxonomy" id="1076179"/>
    <lineage>
        <taxon>unclassified sequences</taxon>
        <taxon>metagenomes</taxon>
        <taxon>ecological metagenomes</taxon>
    </lineage>
</organism>
<comment type="caution">
    <text evidence="1">The sequence shown here is derived from an EMBL/GenBank/DDBJ whole genome shotgun (WGS) entry which is preliminary data.</text>
</comment>
<reference evidence="1" key="1">
    <citation type="submission" date="2019-08" db="EMBL/GenBank/DDBJ databases">
        <authorList>
            <person name="Kucharzyk K."/>
            <person name="Murdoch R.W."/>
            <person name="Higgins S."/>
            <person name="Loffler F."/>
        </authorList>
    </citation>
    <scope>NUCLEOTIDE SEQUENCE</scope>
</reference>
<accession>A0A645C1T5</accession>
<proteinExistence type="predicted"/>
<evidence type="ECO:0000313" key="1">
    <source>
        <dbReference type="EMBL" id="MPM71786.1"/>
    </source>
</evidence>
<protein>
    <submittedName>
        <fullName evidence="1">Uncharacterized protein</fullName>
    </submittedName>
</protein>
<dbReference type="EMBL" id="VSSQ01024332">
    <property type="protein sequence ID" value="MPM71786.1"/>
    <property type="molecule type" value="Genomic_DNA"/>
</dbReference>
<dbReference type="AlphaFoldDB" id="A0A645C1T5"/>